<protein>
    <submittedName>
        <fullName evidence="1">Uncharacterized protein</fullName>
    </submittedName>
</protein>
<accession>A0A9C7QID2</accession>
<sequence>MACITVTTLGLSLVVMTLSLMTWELCVTFFPWPTPATSNIVTASLLNELLEWVHQVPRIMINAFR</sequence>
<reference evidence="1" key="2">
    <citation type="submission" date="2022-05" db="EMBL/GenBank/DDBJ databases">
        <authorList>
            <consortium name="NCBI Pathogen Detection Project"/>
        </authorList>
    </citation>
    <scope>NUCLEOTIDE SEQUENCE</scope>
    <source>
        <strain evidence="1">CAV1698</strain>
    </source>
</reference>
<proteinExistence type="predicted"/>
<name>A0A9C7QID2_CITAM</name>
<evidence type="ECO:0000313" key="1">
    <source>
        <dbReference type="EMBL" id="HCD1254399.1"/>
    </source>
</evidence>
<comment type="caution">
    <text evidence="1">The sequence shown here is derived from an EMBL/GenBank/DDBJ whole genome shotgun (WGS) entry which is preliminary data.</text>
</comment>
<dbReference type="EMBL" id="DACYAJ020000004">
    <property type="protein sequence ID" value="HCD1254399.1"/>
    <property type="molecule type" value="Genomic_DNA"/>
</dbReference>
<gene>
    <name evidence="1" type="ORF">JD854_RS04890</name>
</gene>
<dbReference type="AlphaFoldDB" id="A0A9C7QID2"/>
<dbReference type="Proteomes" id="UP000862426">
    <property type="component" value="Unassembled WGS sequence"/>
</dbReference>
<reference evidence="1" key="1">
    <citation type="journal article" date="2018" name="Genome Biol.">
        <title>SKESA: strategic k-mer extension for scrupulous assemblies.</title>
        <authorList>
            <person name="Souvorov A."/>
            <person name="Agarwala R."/>
            <person name="Lipman D.J."/>
        </authorList>
    </citation>
    <scope>NUCLEOTIDE SEQUENCE</scope>
    <source>
        <strain evidence="1">CAV1698</strain>
    </source>
</reference>
<organism evidence="1 2">
    <name type="scientific">Citrobacter amalonaticus</name>
    <dbReference type="NCBI Taxonomy" id="35703"/>
    <lineage>
        <taxon>Bacteria</taxon>
        <taxon>Pseudomonadati</taxon>
        <taxon>Pseudomonadota</taxon>
        <taxon>Gammaproteobacteria</taxon>
        <taxon>Enterobacterales</taxon>
        <taxon>Enterobacteriaceae</taxon>
        <taxon>Citrobacter</taxon>
    </lineage>
</organism>
<evidence type="ECO:0000313" key="2">
    <source>
        <dbReference type="Proteomes" id="UP000862426"/>
    </source>
</evidence>